<organism evidence="2 3">
    <name type="scientific">Spirosoma oryzae</name>
    <dbReference type="NCBI Taxonomy" id="1469603"/>
    <lineage>
        <taxon>Bacteria</taxon>
        <taxon>Pseudomonadati</taxon>
        <taxon>Bacteroidota</taxon>
        <taxon>Cytophagia</taxon>
        <taxon>Cytophagales</taxon>
        <taxon>Cytophagaceae</taxon>
        <taxon>Spirosoma</taxon>
    </lineage>
</organism>
<dbReference type="EMBL" id="PVTE01000007">
    <property type="protein sequence ID" value="PRY40156.1"/>
    <property type="molecule type" value="Genomic_DNA"/>
</dbReference>
<evidence type="ECO:0000313" key="3">
    <source>
        <dbReference type="Proteomes" id="UP000238375"/>
    </source>
</evidence>
<comment type="caution">
    <text evidence="2">The sequence shown here is derived from an EMBL/GenBank/DDBJ whole genome shotgun (WGS) entry which is preliminary data.</text>
</comment>
<keyword evidence="1" id="KW-0812">Transmembrane</keyword>
<feature type="transmembrane region" description="Helical" evidence="1">
    <location>
        <begin position="13"/>
        <end position="34"/>
    </location>
</feature>
<dbReference type="RefSeq" id="WP_106137777.1">
    <property type="nucleotide sequence ID" value="NZ_PVTE01000007.1"/>
</dbReference>
<evidence type="ECO:0000256" key="1">
    <source>
        <dbReference type="SAM" id="Phobius"/>
    </source>
</evidence>
<reference evidence="2 3" key="1">
    <citation type="submission" date="2018-03" db="EMBL/GenBank/DDBJ databases">
        <title>Genomic Encyclopedia of Archaeal and Bacterial Type Strains, Phase II (KMG-II): from individual species to whole genera.</title>
        <authorList>
            <person name="Goeker M."/>
        </authorList>
    </citation>
    <scope>NUCLEOTIDE SEQUENCE [LARGE SCALE GENOMIC DNA]</scope>
    <source>
        <strain evidence="2 3">DSM 28354</strain>
    </source>
</reference>
<gene>
    <name evidence="2" type="ORF">CLV58_107250</name>
</gene>
<keyword evidence="3" id="KW-1185">Reference proteome</keyword>
<sequence length="157" mass="16772">MKTLKPDTALRDLGTVIGIGILAGLAGTVAITLSQTAEMSITKRPPSTVPADAVSKVLNVKPTKKRKKEIVSQEIHWTYGTAWGIPRGLFALFGLRGWPATLAHFVTIWATGLVMLPKLNLAPPITEQDAPTIATDALHHAVYAIGTGLAYDAIDHK</sequence>
<keyword evidence="1" id="KW-0472">Membrane</keyword>
<dbReference type="Proteomes" id="UP000238375">
    <property type="component" value="Unassembled WGS sequence"/>
</dbReference>
<name>A0A2T0T3B7_9BACT</name>
<proteinExistence type="predicted"/>
<dbReference type="OrthoDB" id="669100at2"/>
<evidence type="ECO:0008006" key="4">
    <source>
        <dbReference type="Google" id="ProtNLM"/>
    </source>
</evidence>
<accession>A0A2T0T3B7</accession>
<protein>
    <recommendedName>
        <fullName evidence="4">DUF1440 domain-containing protein</fullName>
    </recommendedName>
</protein>
<dbReference type="AlphaFoldDB" id="A0A2T0T3B7"/>
<keyword evidence="1" id="KW-1133">Transmembrane helix</keyword>
<evidence type="ECO:0000313" key="2">
    <source>
        <dbReference type="EMBL" id="PRY40156.1"/>
    </source>
</evidence>